<evidence type="ECO:0000313" key="3">
    <source>
        <dbReference type="Proteomes" id="UP000240883"/>
    </source>
</evidence>
<organism evidence="2 3">
    <name type="scientific">Corynespora cassiicola Philippines</name>
    <dbReference type="NCBI Taxonomy" id="1448308"/>
    <lineage>
        <taxon>Eukaryota</taxon>
        <taxon>Fungi</taxon>
        <taxon>Dikarya</taxon>
        <taxon>Ascomycota</taxon>
        <taxon>Pezizomycotina</taxon>
        <taxon>Dothideomycetes</taxon>
        <taxon>Pleosporomycetidae</taxon>
        <taxon>Pleosporales</taxon>
        <taxon>Corynesporascaceae</taxon>
        <taxon>Corynespora</taxon>
    </lineage>
</organism>
<proteinExistence type="predicted"/>
<dbReference type="AlphaFoldDB" id="A0A2T2N967"/>
<evidence type="ECO:0000256" key="1">
    <source>
        <dbReference type="SAM" id="SignalP"/>
    </source>
</evidence>
<accession>A0A2T2N967</accession>
<reference evidence="2 3" key="1">
    <citation type="journal article" date="2018" name="Front. Microbiol.">
        <title>Genome-Wide Analysis of Corynespora cassiicola Leaf Fall Disease Putative Effectors.</title>
        <authorList>
            <person name="Lopez D."/>
            <person name="Ribeiro S."/>
            <person name="Label P."/>
            <person name="Fumanal B."/>
            <person name="Venisse J.S."/>
            <person name="Kohler A."/>
            <person name="de Oliveira R.R."/>
            <person name="Labutti K."/>
            <person name="Lipzen A."/>
            <person name="Lail K."/>
            <person name="Bauer D."/>
            <person name="Ohm R.A."/>
            <person name="Barry K.W."/>
            <person name="Spatafora J."/>
            <person name="Grigoriev I.V."/>
            <person name="Martin F.M."/>
            <person name="Pujade-Renaud V."/>
        </authorList>
    </citation>
    <scope>NUCLEOTIDE SEQUENCE [LARGE SCALE GENOMIC DNA]</scope>
    <source>
        <strain evidence="2 3">Philippines</strain>
    </source>
</reference>
<feature type="chain" id="PRO_5015759684" description="Secreted protein" evidence="1">
    <location>
        <begin position="27"/>
        <end position="93"/>
    </location>
</feature>
<keyword evidence="3" id="KW-1185">Reference proteome</keyword>
<keyword evidence="1" id="KW-0732">Signal</keyword>
<gene>
    <name evidence="2" type="ORF">BS50DRAFT_134339</name>
</gene>
<sequence length="93" mass="10185">MCFSYLVPFRFLVFASLLMFPPLSQSHGRFRISLICISGGRFAPVPCLCFFPTGWLASSSSLILCEFFPSLEISILGKRARTAGVLGGSRSLC</sequence>
<evidence type="ECO:0008006" key="4">
    <source>
        <dbReference type="Google" id="ProtNLM"/>
    </source>
</evidence>
<dbReference type="Proteomes" id="UP000240883">
    <property type="component" value="Unassembled WGS sequence"/>
</dbReference>
<feature type="signal peptide" evidence="1">
    <location>
        <begin position="1"/>
        <end position="26"/>
    </location>
</feature>
<protein>
    <recommendedName>
        <fullName evidence="4">Secreted protein</fullName>
    </recommendedName>
</protein>
<evidence type="ECO:0000313" key="2">
    <source>
        <dbReference type="EMBL" id="PSN61965.1"/>
    </source>
</evidence>
<name>A0A2T2N967_CORCC</name>
<dbReference type="EMBL" id="KZ678142">
    <property type="protein sequence ID" value="PSN61965.1"/>
    <property type="molecule type" value="Genomic_DNA"/>
</dbReference>